<accession>A0A6B0U2Y0</accession>
<reference evidence="2" key="1">
    <citation type="submission" date="2019-12" db="EMBL/GenBank/DDBJ databases">
        <title>An insight into the sialome of adult female Ixodes ricinus ticks feeding for 6 days.</title>
        <authorList>
            <person name="Perner J."/>
            <person name="Ribeiro J.M.C."/>
        </authorList>
    </citation>
    <scope>NUCLEOTIDE SEQUENCE</scope>
    <source>
        <strain evidence="2">Semi-engorged</strain>
        <tissue evidence="2">Salivary glands</tissue>
    </source>
</reference>
<dbReference type="AlphaFoldDB" id="A0A6B0U2Y0"/>
<keyword evidence="1" id="KW-0732">Signal</keyword>
<sequence length="93" mass="9605">MRVVMLLLVGSGVAAGRVPLRTRRVPGGPGRSSAVTPGELRRPRVVAVYGRAEAGTLRVRRSGVPAGRLVGREMTSRAGYRAGGAAVAAELTV</sequence>
<name>A0A6B0U2Y0_IXORI</name>
<organism evidence="2">
    <name type="scientific">Ixodes ricinus</name>
    <name type="common">Common tick</name>
    <name type="synonym">Acarus ricinus</name>
    <dbReference type="NCBI Taxonomy" id="34613"/>
    <lineage>
        <taxon>Eukaryota</taxon>
        <taxon>Metazoa</taxon>
        <taxon>Ecdysozoa</taxon>
        <taxon>Arthropoda</taxon>
        <taxon>Chelicerata</taxon>
        <taxon>Arachnida</taxon>
        <taxon>Acari</taxon>
        <taxon>Parasitiformes</taxon>
        <taxon>Ixodida</taxon>
        <taxon>Ixodoidea</taxon>
        <taxon>Ixodidae</taxon>
        <taxon>Ixodinae</taxon>
        <taxon>Ixodes</taxon>
    </lineage>
</organism>
<feature type="signal peptide" evidence="1">
    <location>
        <begin position="1"/>
        <end position="16"/>
    </location>
</feature>
<dbReference type="EMBL" id="GIFC01004759">
    <property type="protein sequence ID" value="MXU86842.1"/>
    <property type="molecule type" value="Transcribed_RNA"/>
</dbReference>
<protein>
    <submittedName>
        <fullName evidence="2">Putative secreted protein</fullName>
    </submittedName>
</protein>
<evidence type="ECO:0000256" key="1">
    <source>
        <dbReference type="SAM" id="SignalP"/>
    </source>
</evidence>
<feature type="chain" id="PRO_5025354773" evidence="1">
    <location>
        <begin position="17"/>
        <end position="93"/>
    </location>
</feature>
<proteinExistence type="predicted"/>
<evidence type="ECO:0000313" key="2">
    <source>
        <dbReference type="EMBL" id="MXU86842.1"/>
    </source>
</evidence>